<keyword evidence="13" id="KW-1185">Reference proteome</keyword>
<keyword evidence="6 12" id="KW-0418">Kinase</keyword>
<keyword evidence="4" id="KW-0808">Transferase</keyword>
<comment type="caution">
    <text evidence="12">The sequence shown here is derived from an EMBL/GenBank/DDBJ whole genome shotgun (WGS) entry which is preliminary data.</text>
</comment>
<dbReference type="InterPro" id="IPR011712">
    <property type="entry name" value="Sig_transdc_His_kin_sub3_dim/P"/>
</dbReference>
<dbReference type="EMBL" id="JAUHPW010000007">
    <property type="protein sequence ID" value="MDN4476138.1"/>
    <property type="molecule type" value="Genomic_DNA"/>
</dbReference>
<evidence type="ECO:0000256" key="3">
    <source>
        <dbReference type="ARBA" id="ARBA00022553"/>
    </source>
</evidence>
<evidence type="ECO:0000313" key="12">
    <source>
        <dbReference type="EMBL" id="MDN4476138.1"/>
    </source>
</evidence>
<accession>A0ABT8GAG8</accession>
<dbReference type="InterPro" id="IPR050482">
    <property type="entry name" value="Sensor_HK_TwoCompSys"/>
</dbReference>
<evidence type="ECO:0000256" key="4">
    <source>
        <dbReference type="ARBA" id="ARBA00022679"/>
    </source>
</evidence>
<keyword evidence="9" id="KW-0812">Transmembrane</keyword>
<dbReference type="PANTHER" id="PTHR24421:SF10">
    <property type="entry name" value="NITRATE_NITRITE SENSOR PROTEIN NARQ"/>
    <property type="match status" value="1"/>
</dbReference>
<evidence type="ECO:0000256" key="6">
    <source>
        <dbReference type="ARBA" id="ARBA00022777"/>
    </source>
</evidence>
<feature type="transmembrane region" description="Helical" evidence="9">
    <location>
        <begin position="59"/>
        <end position="92"/>
    </location>
</feature>
<organism evidence="12 13">
    <name type="scientific">Demequina litoralis</name>
    <dbReference type="NCBI Taxonomy" id="3051660"/>
    <lineage>
        <taxon>Bacteria</taxon>
        <taxon>Bacillati</taxon>
        <taxon>Actinomycetota</taxon>
        <taxon>Actinomycetes</taxon>
        <taxon>Micrococcales</taxon>
        <taxon>Demequinaceae</taxon>
        <taxon>Demequina</taxon>
    </lineage>
</organism>
<evidence type="ECO:0000256" key="2">
    <source>
        <dbReference type="ARBA" id="ARBA00012438"/>
    </source>
</evidence>
<feature type="transmembrane region" description="Helical" evidence="9">
    <location>
        <begin position="6"/>
        <end position="28"/>
    </location>
</feature>
<reference evidence="12" key="1">
    <citation type="submission" date="2023-06" db="EMBL/GenBank/DDBJ databases">
        <title>Sysu t00192.</title>
        <authorList>
            <person name="Gao L."/>
            <person name="Fang B.-Z."/>
            <person name="Li W.-J."/>
        </authorList>
    </citation>
    <scope>NUCLEOTIDE SEQUENCE</scope>
    <source>
        <strain evidence="12">SYSU T00192</strain>
    </source>
</reference>
<sequence length="376" mass="39933">MTRRSWAFDGSIVVLVFVLGQLEVWLGIGATQRQGPAWAQATGYALAALALSWRRVHPFATLVAIAGVLALEFAAFGSPEGFGVQLPVLIAAYSQARWDRRHPMWWGLPVVLLAGVAWIAFDPLTRTWPERLAASVWVSVLVIAWLVGALVRSASSAAENRRLARSAEASRALAEERNLIARELHDAVGHSVSVMTMQAAAVRRRLTADQAAEREALESVERVGREAMAEMRRLVSVLRHGGGAADREPPASAADVPRLVDGFRAAGLAVDLALDGDVADLPPGVGLAVFRVVQEGLTNVVRHAPEATHVSVVVDRGPDHVTVAVRDDGDALAETPAPGHGITGMRERVALYGGSVDATATPQGFALTAVVPLEAP</sequence>
<evidence type="ECO:0000256" key="9">
    <source>
        <dbReference type="SAM" id="Phobius"/>
    </source>
</evidence>
<keyword evidence="3" id="KW-0597">Phosphoprotein</keyword>
<keyword evidence="9" id="KW-1133">Transmembrane helix</keyword>
<keyword evidence="9" id="KW-0472">Membrane</keyword>
<dbReference type="InterPro" id="IPR003594">
    <property type="entry name" value="HATPase_dom"/>
</dbReference>
<evidence type="ECO:0000256" key="8">
    <source>
        <dbReference type="ARBA" id="ARBA00023012"/>
    </source>
</evidence>
<evidence type="ECO:0000259" key="11">
    <source>
        <dbReference type="Pfam" id="PF07730"/>
    </source>
</evidence>
<dbReference type="PANTHER" id="PTHR24421">
    <property type="entry name" value="NITRATE/NITRITE SENSOR PROTEIN NARX-RELATED"/>
    <property type="match status" value="1"/>
</dbReference>
<dbReference type="Gene3D" id="3.30.565.10">
    <property type="entry name" value="Histidine kinase-like ATPase, C-terminal domain"/>
    <property type="match status" value="1"/>
</dbReference>
<evidence type="ECO:0000313" key="13">
    <source>
        <dbReference type="Proteomes" id="UP001172728"/>
    </source>
</evidence>
<feature type="transmembrane region" description="Helical" evidence="9">
    <location>
        <begin position="133"/>
        <end position="151"/>
    </location>
</feature>
<dbReference type="Pfam" id="PF07730">
    <property type="entry name" value="HisKA_3"/>
    <property type="match status" value="1"/>
</dbReference>
<dbReference type="EC" id="2.7.13.3" evidence="2"/>
<keyword evidence="8" id="KW-0902">Two-component regulatory system</keyword>
<keyword evidence="7" id="KW-0067">ATP-binding</keyword>
<dbReference type="GO" id="GO:0016301">
    <property type="term" value="F:kinase activity"/>
    <property type="evidence" value="ECO:0007669"/>
    <property type="project" value="UniProtKB-KW"/>
</dbReference>
<evidence type="ECO:0000256" key="5">
    <source>
        <dbReference type="ARBA" id="ARBA00022741"/>
    </source>
</evidence>
<dbReference type="Proteomes" id="UP001172728">
    <property type="component" value="Unassembled WGS sequence"/>
</dbReference>
<dbReference type="RefSeq" id="WP_301134040.1">
    <property type="nucleotide sequence ID" value="NZ_JAUHPW010000007.1"/>
</dbReference>
<dbReference type="InterPro" id="IPR036890">
    <property type="entry name" value="HATPase_C_sf"/>
</dbReference>
<evidence type="ECO:0000259" key="10">
    <source>
        <dbReference type="Pfam" id="PF02518"/>
    </source>
</evidence>
<feature type="transmembrane region" description="Helical" evidence="9">
    <location>
        <begin position="104"/>
        <end position="121"/>
    </location>
</feature>
<name>A0ABT8GAG8_9MICO</name>
<evidence type="ECO:0000256" key="1">
    <source>
        <dbReference type="ARBA" id="ARBA00000085"/>
    </source>
</evidence>
<gene>
    <name evidence="12" type="ORF">QQX09_09765</name>
</gene>
<dbReference type="SUPFAM" id="SSF55874">
    <property type="entry name" value="ATPase domain of HSP90 chaperone/DNA topoisomerase II/histidine kinase"/>
    <property type="match status" value="1"/>
</dbReference>
<dbReference type="Pfam" id="PF02518">
    <property type="entry name" value="HATPase_c"/>
    <property type="match status" value="1"/>
</dbReference>
<keyword evidence="5" id="KW-0547">Nucleotide-binding</keyword>
<feature type="domain" description="Signal transduction histidine kinase subgroup 3 dimerisation and phosphoacceptor" evidence="11">
    <location>
        <begin position="176"/>
        <end position="241"/>
    </location>
</feature>
<dbReference type="CDD" id="cd16917">
    <property type="entry name" value="HATPase_UhpB-NarQ-NarX-like"/>
    <property type="match status" value="1"/>
</dbReference>
<proteinExistence type="predicted"/>
<feature type="domain" description="Histidine kinase/HSP90-like ATPase" evidence="10">
    <location>
        <begin position="287"/>
        <end position="374"/>
    </location>
</feature>
<dbReference type="Gene3D" id="1.20.5.1930">
    <property type="match status" value="1"/>
</dbReference>
<protein>
    <recommendedName>
        <fullName evidence="2">histidine kinase</fullName>
        <ecNumber evidence="2">2.7.13.3</ecNumber>
    </recommendedName>
</protein>
<evidence type="ECO:0000256" key="7">
    <source>
        <dbReference type="ARBA" id="ARBA00022840"/>
    </source>
</evidence>
<comment type="catalytic activity">
    <reaction evidence="1">
        <text>ATP + protein L-histidine = ADP + protein N-phospho-L-histidine.</text>
        <dbReference type="EC" id="2.7.13.3"/>
    </reaction>
</comment>